<feature type="compositionally biased region" description="Polar residues" evidence="1">
    <location>
        <begin position="151"/>
        <end position="161"/>
    </location>
</feature>
<feature type="compositionally biased region" description="Low complexity" evidence="1">
    <location>
        <begin position="305"/>
        <end position="315"/>
    </location>
</feature>
<proteinExistence type="predicted"/>
<organism evidence="2 3">
    <name type="scientific">Cladobotryum mycophilum</name>
    <dbReference type="NCBI Taxonomy" id="491253"/>
    <lineage>
        <taxon>Eukaryota</taxon>
        <taxon>Fungi</taxon>
        <taxon>Dikarya</taxon>
        <taxon>Ascomycota</taxon>
        <taxon>Pezizomycotina</taxon>
        <taxon>Sordariomycetes</taxon>
        <taxon>Hypocreomycetidae</taxon>
        <taxon>Hypocreales</taxon>
        <taxon>Hypocreaceae</taxon>
        <taxon>Cladobotryum</taxon>
    </lineage>
</organism>
<feature type="compositionally biased region" description="Pro residues" evidence="1">
    <location>
        <begin position="259"/>
        <end position="274"/>
    </location>
</feature>
<reference evidence="2 3" key="1">
    <citation type="submission" date="2024-01" db="EMBL/GenBank/DDBJ databases">
        <title>Complete genome of Cladobotryum mycophilum ATHUM6906.</title>
        <authorList>
            <person name="Christinaki A.C."/>
            <person name="Myridakis A.I."/>
            <person name="Kouvelis V.N."/>
        </authorList>
    </citation>
    <scope>NUCLEOTIDE SEQUENCE [LARGE SCALE GENOMIC DNA]</scope>
    <source>
        <strain evidence="2 3">ATHUM6906</strain>
    </source>
</reference>
<accession>A0ABR0SKW7</accession>
<evidence type="ECO:0000313" key="2">
    <source>
        <dbReference type="EMBL" id="KAK5992783.1"/>
    </source>
</evidence>
<sequence length="558" mass="60942">MVGSAQYRDEEIGWVLNAVVARKNQEYIQHNFEELFGRPLNHNQIRYIKNKYGKDPKFNSPLVNIRSSRTATSPPASVLGAGDQEDDAISIATTTASERQRRQSHSRGITPQAGNQAKRKRSSEDDGGESSVQHMAKTQRPNLPPHPHYTRGTSAVPNTPQWTAVGGAQLAASLHSLSPPPPPPPTATPEITLATTSASMHLPPAFLQNDSSSPVELNYYAEQTPASYTFPSPVITYHNLHHHQQQHQQQTQVSQPYPTNMPPPPTSFSPPMPHPLLYSPNIGGEPQRQLPPTQLPLQPQPRPQQQPQQQFQQQPQPQPQPEVVQYSPNQDFSSNQMPTESNSAVDSLCSKTIKHEPTTGPLPMEPPVAQPPGGTQNPWMVNYAPYEPLPFDPVAGPISWPFGNVKNVGLTSTASKDIRRAVREQERRRRQDLAASAQGPSPPIPEHFTHAPHISPITASLELLNMARHPAPPGTAQPDANQYAAAVYARALQSCLGTEFTPRTATTVTTTAQVQQAQAQESAFAGTIDPQLLTDQQIASFTLPGEHSVGISPSQNLP</sequence>
<feature type="compositionally biased region" description="Polar residues" evidence="1">
    <location>
        <begin position="326"/>
        <end position="345"/>
    </location>
</feature>
<evidence type="ECO:0000313" key="3">
    <source>
        <dbReference type="Proteomes" id="UP001338125"/>
    </source>
</evidence>
<feature type="region of interest" description="Disordered" evidence="1">
    <location>
        <begin position="416"/>
        <end position="446"/>
    </location>
</feature>
<feature type="region of interest" description="Disordered" evidence="1">
    <location>
        <begin position="241"/>
        <end position="373"/>
    </location>
</feature>
<evidence type="ECO:0008006" key="4">
    <source>
        <dbReference type="Google" id="ProtNLM"/>
    </source>
</evidence>
<feature type="compositionally biased region" description="Low complexity" evidence="1">
    <location>
        <begin position="246"/>
        <end position="258"/>
    </location>
</feature>
<feature type="compositionally biased region" description="Polar residues" evidence="1">
    <location>
        <begin position="61"/>
        <end position="75"/>
    </location>
</feature>
<keyword evidence="3" id="KW-1185">Reference proteome</keyword>
<feature type="region of interest" description="Disordered" evidence="1">
    <location>
        <begin position="52"/>
        <end position="161"/>
    </location>
</feature>
<feature type="compositionally biased region" description="Basic and acidic residues" evidence="1">
    <location>
        <begin position="416"/>
        <end position="432"/>
    </location>
</feature>
<dbReference type="EMBL" id="JAVFKD010000012">
    <property type="protein sequence ID" value="KAK5992783.1"/>
    <property type="molecule type" value="Genomic_DNA"/>
</dbReference>
<feature type="compositionally biased region" description="Low complexity" evidence="1">
    <location>
        <begin position="286"/>
        <end position="297"/>
    </location>
</feature>
<name>A0ABR0SKW7_9HYPO</name>
<comment type="caution">
    <text evidence="2">The sequence shown here is derived from an EMBL/GenBank/DDBJ whole genome shotgun (WGS) entry which is preliminary data.</text>
</comment>
<protein>
    <recommendedName>
        <fullName evidence="4">Clr5 domain-containing protein</fullName>
    </recommendedName>
</protein>
<dbReference type="Proteomes" id="UP001338125">
    <property type="component" value="Unassembled WGS sequence"/>
</dbReference>
<gene>
    <name evidence="2" type="ORF">PT974_06199</name>
</gene>
<feature type="compositionally biased region" description="Polar residues" evidence="1">
    <location>
        <begin position="106"/>
        <end position="115"/>
    </location>
</feature>
<evidence type="ECO:0000256" key="1">
    <source>
        <dbReference type="SAM" id="MobiDB-lite"/>
    </source>
</evidence>